<dbReference type="InterPro" id="IPR005353">
    <property type="entry name" value="UPF0146"/>
</dbReference>
<dbReference type="Pfam" id="PF03686">
    <property type="entry name" value="UPF0146"/>
    <property type="match status" value="1"/>
</dbReference>
<dbReference type="OrthoDB" id="59816at2157"/>
<comment type="similarity">
    <text evidence="1 2">Belongs to the UPF0146 family.</text>
</comment>
<keyword evidence="4" id="KW-1185">Reference proteome</keyword>
<protein>
    <recommendedName>
        <fullName evidence="2">UPF0146 protein SAMN05216218_11189</fullName>
    </recommendedName>
</protein>
<gene>
    <name evidence="3" type="ORF">SAMN05216218_11189</name>
</gene>
<accession>A0A1G7PZ92</accession>
<evidence type="ECO:0000256" key="2">
    <source>
        <dbReference type="HAMAP-Rule" id="MF_00341"/>
    </source>
</evidence>
<name>A0A1G7PZ92_9EURY</name>
<reference evidence="4" key="1">
    <citation type="submission" date="2016-10" db="EMBL/GenBank/DDBJ databases">
        <authorList>
            <person name="Varghese N."/>
            <person name="Submissions S."/>
        </authorList>
    </citation>
    <scope>NUCLEOTIDE SEQUENCE [LARGE SCALE GENOMIC DNA]</scope>
    <source>
        <strain evidence="4">IBRC-M 10760</strain>
    </source>
</reference>
<dbReference type="HAMAP" id="MF_00341">
    <property type="entry name" value="UPF0146"/>
    <property type="match status" value="1"/>
</dbReference>
<dbReference type="EMBL" id="FNBK01000011">
    <property type="protein sequence ID" value="SDF91585.1"/>
    <property type="molecule type" value="Genomic_DNA"/>
</dbReference>
<sequence length="135" mass="14178">MSDARHAALVDRLATDDTLVEVGIGNRPAVAAALADRGCTVTATDVSDREVPASVAFVRDDVTDPDPAVYADADTIYALNLPPELHRPVRDVAREADADLLFTTLGGDPPLVSVTREPLHGTGETLFLAEGSRSG</sequence>
<evidence type="ECO:0000256" key="1">
    <source>
        <dbReference type="ARBA" id="ARBA00006969"/>
    </source>
</evidence>
<organism evidence="3 4">
    <name type="scientific">Halorientalis regularis</name>
    <dbReference type="NCBI Taxonomy" id="660518"/>
    <lineage>
        <taxon>Archaea</taxon>
        <taxon>Methanobacteriati</taxon>
        <taxon>Methanobacteriota</taxon>
        <taxon>Stenosarchaea group</taxon>
        <taxon>Halobacteria</taxon>
        <taxon>Halobacteriales</taxon>
        <taxon>Haloarculaceae</taxon>
        <taxon>Halorientalis</taxon>
    </lineage>
</organism>
<dbReference type="Gene3D" id="3.40.50.150">
    <property type="entry name" value="Vaccinia Virus protein VP39"/>
    <property type="match status" value="1"/>
</dbReference>
<dbReference type="AlphaFoldDB" id="A0A1G7PZ92"/>
<dbReference type="Proteomes" id="UP000199076">
    <property type="component" value="Unassembled WGS sequence"/>
</dbReference>
<dbReference type="RefSeq" id="WP_092693649.1">
    <property type="nucleotide sequence ID" value="NZ_FNBK01000011.1"/>
</dbReference>
<dbReference type="STRING" id="660518.SAMN05216218_11189"/>
<evidence type="ECO:0000313" key="3">
    <source>
        <dbReference type="EMBL" id="SDF91585.1"/>
    </source>
</evidence>
<dbReference type="InterPro" id="IPR029063">
    <property type="entry name" value="SAM-dependent_MTases_sf"/>
</dbReference>
<evidence type="ECO:0000313" key="4">
    <source>
        <dbReference type="Proteomes" id="UP000199076"/>
    </source>
</evidence>
<proteinExistence type="inferred from homology"/>
<dbReference type="SUPFAM" id="SSF53335">
    <property type="entry name" value="S-adenosyl-L-methionine-dependent methyltransferases"/>
    <property type="match status" value="1"/>
</dbReference>